<dbReference type="EMBL" id="ATSX01000001">
    <property type="protein sequence ID" value="EUK18741.1"/>
    <property type="molecule type" value="Genomic_DNA"/>
</dbReference>
<keyword evidence="10" id="KW-0238">DNA-binding</keyword>
<keyword evidence="7" id="KW-0067">ATP-binding</keyword>
<dbReference type="Gene3D" id="3.40.50.300">
    <property type="entry name" value="P-loop containing nucleotide triphosphate hydrolases"/>
    <property type="match status" value="1"/>
</dbReference>
<keyword evidence="3" id="KW-0963">Cytoplasm</keyword>
<evidence type="ECO:0000256" key="8">
    <source>
        <dbReference type="ARBA" id="ARBA00023012"/>
    </source>
</evidence>
<dbReference type="CDD" id="cd00009">
    <property type="entry name" value="AAA"/>
    <property type="match status" value="1"/>
</dbReference>
<dbReference type="OrthoDB" id="9770562at2"/>
<dbReference type="PROSITE" id="PS50045">
    <property type="entry name" value="SIGMA54_INTERACT_4"/>
    <property type="match status" value="1"/>
</dbReference>
<dbReference type="SUPFAM" id="SSF52172">
    <property type="entry name" value="CheY-like"/>
    <property type="match status" value="1"/>
</dbReference>
<evidence type="ECO:0000256" key="15">
    <source>
        <dbReference type="ARBA" id="ARBA00043886"/>
    </source>
</evidence>
<dbReference type="SUPFAM" id="SSF46689">
    <property type="entry name" value="Homeodomain-like"/>
    <property type="match status" value="1"/>
</dbReference>
<dbReference type="Pfam" id="PF25601">
    <property type="entry name" value="AAA_lid_14"/>
    <property type="match status" value="1"/>
</dbReference>
<evidence type="ECO:0000256" key="10">
    <source>
        <dbReference type="ARBA" id="ARBA00023125"/>
    </source>
</evidence>
<dbReference type="eggNOG" id="COG2204">
    <property type="taxonomic scope" value="Bacteria"/>
</dbReference>
<dbReference type="Proteomes" id="UP000019250">
    <property type="component" value="Unassembled WGS sequence"/>
</dbReference>
<keyword evidence="20" id="KW-1185">Reference proteome</keyword>
<dbReference type="GO" id="GO:0005524">
    <property type="term" value="F:ATP binding"/>
    <property type="evidence" value="ECO:0007669"/>
    <property type="project" value="UniProtKB-KW"/>
</dbReference>
<feature type="modified residue" description="4-aspartylphosphate" evidence="16">
    <location>
        <position position="56"/>
    </location>
</feature>
<evidence type="ECO:0000256" key="2">
    <source>
        <dbReference type="ARBA" id="ARBA00019059"/>
    </source>
</evidence>
<keyword evidence="11" id="KW-0010">Activator</keyword>
<evidence type="ECO:0000256" key="7">
    <source>
        <dbReference type="ARBA" id="ARBA00022840"/>
    </source>
</evidence>
<dbReference type="InterPro" id="IPR025662">
    <property type="entry name" value="Sigma_54_int_dom_ATP-bd_1"/>
</dbReference>
<comment type="caution">
    <text evidence="19">The sequence shown here is derived from an EMBL/GenBank/DDBJ whole genome shotgun (WGS) entry which is preliminary data.</text>
</comment>
<feature type="domain" description="Response regulatory" evidence="18">
    <location>
        <begin position="7"/>
        <end position="121"/>
    </location>
</feature>
<dbReference type="InterPro" id="IPR002197">
    <property type="entry name" value="HTH_Fis"/>
</dbReference>
<dbReference type="GO" id="GO:0000160">
    <property type="term" value="P:phosphorelay signal transduction system"/>
    <property type="evidence" value="ECO:0007669"/>
    <property type="project" value="UniProtKB-KW"/>
</dbReference>
<evidence type="ECO:0000256" key="4">
    <source>
        <dbReference type="ARBA" id="ARBA00022491"/>
    </source>
</evidence>
<evidence type="ECO:0000313" key="19">
    <source>
        <dbReference type="EMBL" id="EUK18741.1"/>
    </source>
</evidence>
<dbReference type="PROSITE" id="PS00675">
    <property type="entry name" value="SIGMA54_INTERACT_1"/>
    <property type="match status" value="1"/>
</dbReference>
<keyword evidence="5 16" id="KW-0597">Phosphoprotein</keyword>
<evidence type="ECO:0000259" key="18">
    <source>
        <dbReference type="PROSITE" id="PS50110"/>
    </source>
</evidence>
<evidence type="ECO:0000256" key="16">
    <source>
        <dbReference type="PROSITE-ProRule" id="PRU00169"/>
    </source>
</evidence>
<dbReference type="InterPro" id="IPR011006">
    <property type="entry name" value="CheY-like_superfamily"/>
</dbReference>
<evidence type="ECO:0000256" key="11">
    <source>
        <dbReference type="ARBA" id="ARBA00023159"/>
    </source>
</evidence>
<gene>
    <name evidence="19" type="ORF">COMX_03295</name>
</gene>
<dbReference type="InterPro" id="IPR025944">
    <property type="entry name" value="Sigma_54_int_dom_CS"/>
</dbReference>
<dbReference type="Pfam" id="PF02954">
    <property type="entry name" value="HTH_8"/>
    <property type="match status" value="1"/>
</dbReference>
<sequence length="459" mass="52080">MFQNAPTILVADDDRSIRTVLKQALNRAKYNVELTDNATELWQWVCAGKGDVIITDVSMPDKNVFEVIPKIKEINPDLPIIIISALSTLSTALQAEKESVFEYLPKPFDLDKLLNAVQQALTLSNNVNKQSEITEALPLVGKSAVMQNIYRMIARLINSDLSVIISGESGTGKEAVAKTLHHYGNRRNYPFISLNITAMSASEIENKLFGNEDTDNYQPGYLTQAAQGTLFLDEIGEMPIEVQTRLIRILKDNSKGSKLSTRIIASTRQDLFTLVQNQKFREDLYYCLNIIPVYMPPLKDRAEDIPLLIQYFLQENSSSTTLTEQSINLLKTYHWPGNIRELRNLVVRLAALYPNQLIQDDLITKSLQKKLSQKKQSETLSLSVFIEDHIRRYFFENKGLPINKLYGQMVAEVEKPLIEQTLIETEGNQIKAAAILGINRNTLRKKIKDFNITYIKIKA</sequence>
<dbReference type="GO" id="GO:0006355">
    <property type="term" value="P:regulation of DNA-templated transcription"/>
    <property type="evidence" value="ECO:0007669"/>
    <property type="project" value="InterPro"/>
</dbReference>
<dbReference type="InterPro" id="IPR002078">
    <property type="entry name" value="Sigma_54_int"/>
</dbReference>
<dbReference type="SUPFAM" id="SSF52540">
    <property type="entry name" value="P-loop containing nucleoside triphosphate hydrolases"/>
    <property type="match status" value="1"/>
</dbReference>
<evidence type="ECO:0000256" key="13">
    <source>
        <dbReference type="ARBA" id="ARBA00029881"/>
    </source>
</evidence>
<name>W7E6J2_9PROT</name>
<dbReference type="SMART" id="SM00448">
    <property type="entry name" value="REC"/>
    <property type="match status" value="1"/>
</dbReference>
<dbReference type="InterPro" id="IPR001789">
    <property type="entry name" value="Sig_transdc_resp-reg_receiver"/>
</dbReference>
<comment type="function">
    <text evidence="15">Member of the two-component regulatory system NtrB/NtrC, which controls expression of the nitrogen-regulated (ntr) genes in response to nitrogen limitation. Phosphorylated NtrC binds directly to DNA and stimulates the formation of open promoter-sigma54-RNA polymerase complexes.</text>
</comment>
<keyword evidence="9" id="KW-0805">Transcription regulation</keyword>
<evidence type="ECO:0000256" key="3">
    <source>
        <dbReference type="ARBA" id="ARBA00022490"/>
    </source>
</evidence>
<evidence type="ECO:0000256" key="9">
    <source>
        <dbReference type="ARBA" id="ARBA00023015"/>
    </source>
</evidence>
<evidence type="ECO:0000256" key="6">
    <source>
        <dbReference type="ARBA" id="ARBA00022741"/>
    </source>
</evidence>
<dbReference type="Gene3D" id="1.10.10.60">
    <property type="entry name" value="Homeodomain-like"/>
    <property type="match status" value="1"/>
</dbReference>
<dbReference type="InterPro" id="IPR058031">
    <property type="entry name" value="AAA_lid_NorR"/>
</dbReference>
<evidence type="ECO:0000259" key="17">
    <source>
        <dbReference type="PROSITE" id="PS50045"/>
    </source>
</evidence>
<reference evidence="19 20" key="1">
    <citation type="journal article" date="2014" name="Genome Announc.">
        <title>Draft Genome Sequence of Commensalibacter papalotli MX01, a Symbiont Identified from the Guts of Overwintering Monarch Butterflies.</title>
        <authorList>
            <person name="Servin-Garciduenas L.E."/>
            <person name="Sanchez-Quinto A."/>
            <person name="Martinez-Romero E."/>
        </authorList>
    </citation>
    <scope>NUCLEOTIDE SEQUENCE [LARGE SCALE GENOMIC DNA]</scope>
    <source>
        <strain evidence="20">MX-MONARCH01</strain>
    </source>
</reference>
<evidence type="ECO:0000256" key="5">
    <source>
        <dbReference type="ARBA" id="ARBA00022553"/>
    </source>
</evidence>
<keyword evidence="4" id="KW-0678">Repressor</keyword>
<keyword evidence="12" id="KW-0804">Transcription</keyword>
<dbReference type="InterPro" id="IPR027417">
    <property type="entry name" value="P-loop_NTPase"/>
</dbReference>
<dbReference type="PANTHER" id="PTHR32071">
    <property type="entry name" value="TRANSCRIPTIONAL REGULATORY PROTEIN"/>
    <property type="match status" value="1"/>
</dbReference>
<protein>
    <recommendedName>
        <fullName evidence="2">DNA-binding transcriptional regulator NtrC</fullName>
    </recommendedName>
    <alternativeName>
        <fullName evidence="13">Nitrogen regulation protein NR(I)</fullName>
    </alternativeName>
    <alternativeName>
        <fullName evidence="14">Nitrogen regulator I</fullName>
    </alternativeName>
</protein>
<keyword evidence="6" id="KW-0547">Nucleotide-binding</keyword>
<dbReference type="Pfam" id="PF00158">
    <property type="entry name" value="Sigma54_activat"/>
    <property type="match status" value="1"/>
</dbReference>
<dbReference type="STRING" id="1208583.COMX_03295"/>
<dbReference type="Gene3D" id="1.10.8.60">
    <property type="match status" value="1"/>
</dbReference>
<dbReference type="Pfam" id="PF00072">
    <property type="entry name" value="Response_reg"/>
    <property type="match status" value="1"/>
</dbReference>
<accession>W7E6J2</accession>
<dbReference type="PANTHER" id="PTHR32071:SF95">
    <property type="entry name" value="DNA-BINDING TRANSCRIPTIONAL REGULATOR NTRC"/>
    <property type="match status" value="1"/>
</dbReference>
<proteinExistence type="predicted"/>
<evidence type="ECO:0000256" key="12">
    <source>
        <dbReference type="ARBA" id="ARBA00023163"/>
    </source>
</evidence>
<dbReference type="PRINTS" id="PR01590">
    <property type="entry name" value="HTHFIS"/>
</dbReference>
<dbReference type="PROSITE" id="PS00688">
    <property type="entry name" value="SIGMA54_INTERACT_3"/>
    <property type="match status" value="1"/>
</dbReference>
<evidence type="ECO:0000313" key="20">
    <source>
        <dbReference type="Proteomes" id="UP000019250"/>
    </source>
</evidence>
<dbReference type="AlphaFoldDB" id="W7E6J2"/>
<organism evidence="19 20">
    <name type="scientific">Commensalibacter papalotli</name>
    <name type="common">ex Servin-Garciduenas et al. 2014</name>
    <dbReference type="NCBI Taxonomy" id="1208583"/>
    <lineage>
        <taxon>Bacteria</taxon>
        <taxon>Pseudomonadati</taxon>
        <taxon>Pseudomonadota</taxon>
        <taxon>Alphaproteobacteria</taxon>
        <taxon>Acetobacterales</taxon>
        <taxon>Acetobacteraceae</taxon>
    </lineage>
</organism>
<dbReference type="GO" id="GO:0005737">
    <property type="term" value="C:cytoplasm"/>
    <property type="evidence" value="ECO:0007669"/>
    <property type="project" value="UniProtKB-SubCell"/>
</dbReference>
<keyword evidence="8" id="KW-0902">Two-component regulatory system</keyword>
<dbReference type="PROSITE" id="PS50110">
    <property type="entry name" value="RESPONSE_REGULATORY"/>
    <property type="match status" value="1"/>
</dbReference>
<dbReference type="GO" id="GO:0043565">
    <property type="term" value="F:sequence-specific DNA binding"/>
    <property type="evidence" value="ECO:0007669"/>
    <property type="project" value="InterPro"/>
</dbReference>
<dbReference type="InterPro" id="IPR009057">
    <property type="entry name" value="Homeodomain-like_sf"/>
</dbReference>
<evidence type="ECO:0000256" key="1">
    <source>
        <dbReference type="ARBA" id="ARBA00004496"/>
    </source>
</evidence>
<dbReference type="Gene3D" id="3.40.50.2300">
    <property type="match status" value="1"/>
</dbReference>
<feature type="domain" description="Sigma-54 factor interaction" evidence="17">
    <location>
        <begin position="139"/>
        <end position="351"/>
    </location>
</feature>
<comment type="subcellular location">
    <subcellularLocation>
        <location evidence="1">Cytoplasm</location>
    </subcellularLocation>
</comment>
<evidence type="ECO:0000256" key="14">
    <source>
        <dbReference type="ARBA" id="ARBA00031910"/>
    </source>
</evidence>
<dbReference type="RefSeq" id="WP_034336978.1">
    <property type="nucleotide sequence ID" value="NZ_ATSX01000001.1"/>
</dbReference>